<dbReference type="InterPro" id="IPR042070">
    <property type="entry name" value="PucR_C-HTH_sf"/>
</dbReference>
<organism evidence="3 4">
    <name type="scientific">Thermomonospora umbrina</name>
    <dbReference type="NCBI Taxonomy" id="111806"/>
    <lineage>
        <taxon>Bacteria</taxon>
        <taxon>Bacillati</taxon>
        <taxon>Actinomycetota</taxon>
        <taxon>Actinomycetes</taxon>
        <taxon>Streptosporangiales</taxon>
        <taxon>Thermomonosporaceae</taxon>
        <taxon>Thermomonospora</taxon>
    </lineage>
</organism>
<dbReference type="PANTHER" id="PTHR33744:SF1">
    <property type="entry name" value="DNA-BINDING TRANSCRIPTIONAL ACTIVATOR ADER"/>
    <property type="match status" value="1"/>
</dbReference>
<dbReference type="RefSeq" id="WP_116022338.1">
    <property type="nucleotide sequence ID" value="NZ_QTTT01000001.1"/>
</dbReference>
<accession>A0A3D9SLC6</accession>
<feature type="domain" description="PucR C-terminal helix-turn-helix" evidence="1">
    <location>
        <begin position="355"/>
        <end position="413"/>
    </location>
</feature>
<dbReference type="PANTHER" id="PTHR33744">
    <property type="entry name" value="CARBOHYDRATE DIACID REGULATOR"/>
    <property type="match status" value="1"/>
</dbReference>
<dbReference type="InterPro" id="IPR025751">
    <property type="entry name" value="RsbRD_N_dom"/>
</dbReference>
<evidence type="ECO:0000313" key="4">
    <source>
        <dbReference type="Proteomes" id="UP000256661"/>
    </source>
</evidence>
<sequence length="423" mass="45319">MTEHNDTPTAFGGVPVDRLLSRDTSHLTTSVLATLVAELPVYASLPAEQLRGDISRVVEQALRTFARMLRSGEPPTVAELETMRESAARRAEEGIPLDVVLSAYHLGTQKCLDRVNRHARPDDLPAVLTVQRMLLMYLRRVTAAVSAGYLQERQAAFGEEHYARQALLAALLDGVPAHDAAQRAGIVLPARYLVTSLAVGAHPDELAPGVDPLVASRRKLRRLRAELERQVPGTVLSMLTADGGLALIPLDGPADDAHADAPHGRELDRLSTVVEHLTAISGAAIVAGAVAAPADDVAAAARLATEVREVAQSSGRGPGVYRLADVVLEYQLTRPGPARDRLAGLLAPLDSRPDLFDTLRAFVACGLDRRATAARLHVHRNTVDYRLNKIADLIGLDPTRGADLPTLHAALAAHRSRRGVDPA</sequence>
<name>A0A3D9SLC6_9ACTN</name>
<comment type="caution">
    <text evidence="3">The sequence shown here is derived from an EMBL/GenBank/DDBJ whole genome shotgun (WGS) entry which is preliminary data.</text>
</comment>
<keyword evidence="4" id="KW-1185">Reference proteome</keyword>
<protein>
    <submittedName>
        <fullName evidence="3">PucR-like helix-turn-helix protein</fullName>
    </submittedName>
</protein>
<proteinExistence type="predicted"/>
<dbReference type="OrthoDB" id="4571023at2"/>
<evidence type="ECO:0000313" key="3">
    <source>
        <dbReference type="EMBL" id="REE96736.1"/>
    </source>
</evidence>
<dbReference type="Gene3D" id="1.10.10.2840">
    <property type="entry name" value="PucR C-terminal helix-turn-helix domain"/>
    <property type="match status" value="1"/>
</dbReference>
<gene>
    <name evidence="3" type="ORF">DFJ69_2183</name>
</gene>
<dbReference type="Pfam" id="PF13556">
    <property type="entry name" value="HTH_30"/>
    <property type="match status" value="1"/>
</dbReference>
<feature type="domain" description="RsbT co-antagonist protein RsbRD N-terminal" evidence="2">
    <location>
        <begin position="27"/>
        <end position="161"/>
    </location>
</feature>
<dbReference type="AlphaFoldDB" id="A0A3D9SLC6"/>
<dbReference type="InterPro" id="IPR025736">
    <property type="entry name" value="PucR_C-HTH_dom"/>
</dbReference>
<dbReference type="Pfam" id="PF14361">
    <property type="entry name" value="RsbRD_N"/>
    <property type="match status" value="1"/>
</dbReference>
<dbReference type="InterPro" id="IPR051448">
    <property type="entry name" value="CdaR-like_regulators"/>
</dbReference>
<dbReference type="Proteomes" id="UP000256661">
    <property type="component" value="Unassembled WGS sequence"/>
</dbReference>
<evidence type="ECO:0000259" key="2">
    <source>
        <dbReference type="Pfam" id="PF14361"/>
    </source>
</evidence>
<evidence type="ECO:0000259" key="1">
    <source>
        <dbReference type="Pfam" id="PF13556"/>
    </source>
</evidence>
<reference evidence="3 4" key="1">
    <citation type="submission" date="2018-08" db="EMBL/GenBank/DDBJ databases">
        <title>Sequencing the genomes of 1000 actinobacteria strains.</title>
        <authorList>
            <person name="Klenk H.-P."/>
        </authorList>
    </citation>
    <scope>NUCLEOTIDE SEQUENCE [LARGE SCALE GENOMIC DNA]</scope>
    <source>
        <strain evidence="3 4">DSM 43927</strain>
    </source>
</reference>
<dbReference type="EMBL" id="QTTT01000001">
    <property type="protein sequence ID" value="REE96736.1"/>
    <property type="molecule type" value="Genomic_DNA"/>
</dbReference>